<dbReference type="AlphaFoldDB" id="T1JZD0"/>
<dbReference type="EMBL" id="CAEY01001120">
    <property type="status" value="NOT_ANNOTATED_CDS"/>
    <property type="molecule type" value="Genomic_DNA"/>
</dbReference>
<organism evidence="1 2">
    <name type="scientific">Tetranychus urticae</name>
    <name type="common">Two-spotted spider mite</name>
    <dbReference type="NCBI Taxonomy" id="32264"/>
    <lineage>
        <taxon>Eukaryota</taxon>
        <taxon>Metazoa</taxon>
        <taxon>Ecdysozoa</taxon>
        <taxon>Arthropoda</taxon>
        <taxon>Chelicerata</taxon>
        <taxon>Arachnida</taxon>
        <taxon>Acari</taxon>
        <taxon>Acariformes</taxon>
        <taxon>Trombidiformes</taxon>
        <taxon>Prostigmata</taxon>
        <taxon>Eleutherengona</taxon>
        <taxon>Raphignathae</taxon>
        <taxon>Tetranychoidea</taxon>
        <taxon>Tetranychidae</taxon>
        <taxon>Tetranychus</taxon>
    </lineage>
</organism>
<proteinExistence type="predicted"/>
<dbReference type="EnsemblMetazoa" id="tetur03g03520.1">
    <property type="protein sequence ID" value="tetur03g03520.1"/>
    <property type="gene ID" value="tetur03g03520"/>
</dbReference>
<reference evidence="1" key="2">
    <citation type="submission" date="2015-06" db="UniProtKB">
        <authorList>
            <consortium name="EnsemblMetazoa"/>
        </authorList>
    </citation>
    <scope>IDENTIFICATION</scope>
</reference>
<evidence type="ECO:0000313" key="2">
    <source>
        <dbReference type="Proteomes" id="UP000015104"/>
    </source>
</evidence>
<evidence type="ECO:0000313" key="1">
    <source>
        <dbReference type="EnsemblMetazoa" id="tetur03g03520.1"/>
    </source>
</evidence>
<dbReference type="HOGENOM" id="CLU_3360290_0_0_1"/>
<sequence length="36" mass="4075">MFYGKFVNSQQDMSYSTFHGQLFTGQLDIAVILDAT</sequence>
<accession>T1JZD0</accession>
<name>T1JZD0_TETUR</name>
<keyword evidence="2" id="KW-1185">Reference proteome</keyword>
<dbReference type="Proteomes" id="UP000015104">
    <property type="component" value="Unassembled WGS sequence"/>
</dbReference>
<protein>
    <submittedName>
        <fullName evidence="1">Uncharacterized protein</fullName>
    </submittedName>
</protein>
<reference evidence="2" key="1">
    <citation type="submission" date="2011-08" db="EMBL/GenBank/DDBJ databases">
        <authorList>
            <person name="Rombauts S."/>
        </authorList>
    </citation>
    <scope>NUCLEOTIDE SEQUENCE</scope>
    <source>
        <strain evidence="2">London</strain>
    </source>
</reference>